<dbReference type="Proteomes" id="UP000323067">
    <property type="component" value="Chromosome ii"/>
</dbReference>
<proteinExistence type="predicted"/>
<keyword evidence="1" id="KW-0808">Transferase</keyword>
<dbReference type="GO" id="GO:0016301">
    <property type="term" value="F:kinase activity"/>
    <property type="evidence" value="ECO:0007669"/>
    <property type="project" value="UniProtKB-KW"/>
</dbReference>
<evidence type="ECO:0000313" key="2">
    <source>
        <dbReference type="Proteomes" id="UP000323067"/>
    </source>
</evidence>
<dbReference type="VEuPathDB" id="FungiDB:A9K55_000699"/>
<accession>A0A2H4SUX3</accession>
<evidence type="ECO:0000313" key="1">
    <source>
        <dbReference type="EMBL" id="ATY66898.1"/>
    </source>
</evidence>
<dbReference type="EMBL" id="CP023327">
    <property type="protein sequence ID" value="ATY66898.1"/>
    <property type="molecule type" value="Genomic_DNA"/>
</dbReference>
<sequence>MGQERANADELVGDLTGAAVEKAKAQLTAPLILQGRCVSGLEGNSGKQQDQWSSHGLAVCMLHRVRVNELGSDVVVCVPCPGGFCLFAKEKTLVEATTGLLLQRRTSQADQERQIVEIWVRGGYLVRPGNEDGCLAIFGFDAAAYALIVSSSTGTRIFSQPSAVYHGLFVEVAARHPRCGRMSTRNSEKIKRSTVQVVLLHARELTLGRFWLNHAARTSCAFDAIYWRCLDGRLFRSGTKSR</sequence>
<reference evidence="1 2" key="1">
    <citation type="journal article" date="2017" name="BMC Genomics">
        <title>Chromosome level assembly and secondary metabolite potential of the parasitic fungus Cordyceps militaris.</title>
        <authorList>
            <person name="Kramer G.J."/>
            <person name="Nodwell J.R."/>
        </authorList>
    </citation>
    <scope>NUCLEOTIDE SEQUENCE [LARGE SCALE GENOMIC DNA]</scope>
    <source>
        <strain evidence="1 2">ATCC 34164</strain>
    </source>
</reference>
<keyword evidence="1" id="KW-0418">Kinase</keyword>
<organism evidence="1 2">
    <name type="scientific">Cordyceps militaris</name>
    <name type="common">Caterpillar fungus</name>
    <name type="synonym">Clavaria militaris</name>
    <dbReference type="NCBI Taxonomy" id="73501"/>
    <lineage>
        <taxon>Eukaryota</taxon>
        <taxon>Fungi</taxon>
        <taxon>Dikarya</taxon>
        <taxon>Ascomycota</taxon>
        <taxon>Pezizomycotina</taxon>
        <taxon>Sordariomycetes</taxon>
        <taxon>Hypocreomycetidae</taxon>
        <taxon>Hypocreales</taxon>
        <taxon>Cordycipitaceae</taxon>
        <taxon>Cordyceps</taxon>
    </lineage>
</organism>
<protein>
    <submittedName>
        <fullName evidence="1">Kinase-like domain</fullName>
    </submittedName>
</protein>
<gene>
    <name evidence="1" type="ORF">A9K55_000699</name>
</gene>
<dbReference type="AlphaFoldDB" id="A0A2H4SUX3"/>
<name>A0A2H4SUX3_CORMI</name>